<proteinExistence type="predicted"/>
<accession>A0A1U9KQH7</accession>
<sequence>MIFVQEDMYLLNHACKVAHYKDGSFYFTDIAKVEKEFSVRVNIKIDLGNEEDRFIFMENDIEPILCYISPFGEVFAEYNEEDNTFSFISNDKKYLCYDYRSSGDESLFSFSRDSISLWEKFMLLDEALLDKVAVSLSKSWVSRRNGNLYAGSEIYFGSPFLMSIGPFDIDFRRQKIEDFGEFQLRAFVDSWKVELFSLYNPLIYITAYSSKSVMDQLSICIKSLRKFGDFSGKIVVMTDSNIEHIRTLCDELPFSRLQVDNKYPKDFVGYVSSKFSIINEEMYKEYQPIMYLDPDIVFDRPVEPMLVEATASGKICAALEDFHRLKTHPAIGAGLIQLDHIEVSSYAAGYNGGTIIIPNTKNGVVKDFFDIARRTITNIGKSYGRGFNVWVDQEVINYLSYKIYNVDTSCISKYAKYVSNDPETLRDVSGFVHFWGHTSEQKYEKMSEYFQKLEKIYLNQ</sequence>
<name>A0A1U9KQH7_9PROT</name>
<keyword evidence="2" id="KW-1185">Reference proteome</keyword>
<dbReference type="Proteomes" id="UP000188604">
    <property type="component" value="Chromosome"/>
</dbReference>
<dbReference type="RefSeq" id="WP_077806991.1">
    <property type="nucleotide sequence ID" value="NZ_BJXS01000007.1"/>
</dbReference>
<dbReference type="SUPFAM" id="SSF53448">
    <property type="entry name" value="Nucleotide-diphospho-sugar transferases"/>
    <property type="match status" value="1"/>
</dbReference>
<dbReference type="EMBL" id="CP014691">
    <property type="protein sequence ID" value="AQS87979.1"/>
    <property type="molecule type" value="Genomic_DNA"/>
</dbReference>
<evidence type="ECO:0000313" key="2">
    <source>
        <dbReference type="Proteomes" id="UP000188604"/>
    </source>
</evidence>
<gene>
    <name evidence="1" type="ORF">A0U93_08520</name>
</gene>
<dbReference type="OrthoDB" id="7226306at2"/>
<evidence type="ECO:0000313" key="1">
    <source>
        <dbReference type="EMBL" id="AQS87979.1"/>
    </source>
</evidence>
<reference evidence="1 2" key="1">
    <citation type="submission" date="2016-03" db="EMBL/GenBank/DDBJ databases">
        <title>Acetic acid bacteria sequencing.</title>
        <authorList>
            <person name="Brandt J."/>
            <person name="Jakob F."/>
            <person name="Vogel R.F."/>
        </authorList>
    </citation>
    <scope>NUCLEOTIDE SEQUENCE [LARGE SCALE GENOMIC DNA]</scope>
    <source>
        <strain evidence="1 2">NBRC 101099</strain>
    </source>
</reference>
<dbReference type="KEGG" id="nch:A0U93_08520"/>
<dbReference type="Gene3D" id="3.90.550.10">
    <property type="entry name" value="Spore Coat Polysaccharide Biosynthesis Protein SpsA, Chain A"/>
    <property type="match status" value="1"/>
</dbReference>
<organism evidence="1 2">
    <name type="scientific">Neoasaia chiangmaiensis</name>
    <dbReference type="NCBI Taxonomy" id="320497"/>
    <lineage>
        <taxon>Bacteria</taxon>
        <taxon>Pseudomonadati</taxon>
        <taxon>Pseudomonadota</taxon>
        <taxon>Alphaproteobacteria</taxon>
        <taxon>Acetobacterales</taxon>
        <taxon>Acetobacteraceae</taxon>
        <taxon>Neoasaia</taxon>
    </lineage>
</organism>
<protein>
    <submittedName>
        <fullName evidence="1">Uncharacterized protein</fullName>
    </submittedName>
</protein>
<dbReference type="InterPro" id="IPR029044">
    <property type="entry name" value="Nucleotide-diphossugar_trans"/>
</dbReference>
<dbReference type="AlphaFoldDB" id="A0A1U9KQH7"/>
<dbReference type="STRING" id="320497.A0U93_08520"/>